<reference evidence="2 3" key="1">
    <citation type="submission" date="2019-03" db="EMBL/GenBank/DDBJ databases">
        <title>Single cell metagenomics reveals metabolic interactions within the superorganism composed of flagellate Streblomastix strix and complex community of Bacteroidetes bacteria on its surface.</title>
        <authorList>
            <person name="Treitli S.C."/>
            <person name="Kolisko M."/>
            <person name="Husnik F."/>
            <person name="Keeling P."/>
            <person name="Hampl V."/>
        </authorList>
    </citation>
    <scope>NUCLEOTIDE SEQUENCE [LARGE SCALE GENOMIC DNA]</scope>
    <source>
        <strain evidence="2">ST1C</strain>
    </source>
</reference>
<feature type="compositionally biased region" description="Basic and acidic residues" evidence="1">
    <location>
        <begin position="11"/>
        <end position="50"/>
    </location>
</feature>
<dbReference type="Proteomes" id="UP000324800">
    <property type="component" value="Unassembled WGS sequence"/>
</dbReference>
<evidence type="ECO:0000313" key="3">
    <source>
        <dbReference type="Proteomes" id="UP000324800"/>
    </source>
</evidence>
<dbReference type="EMBL" id="SNRW01023234">
    <property type="protein sequence ID" value="KAA6363180.1"/>
    <property type="molecule type" value="Genomic_DNA"/>
</dbReference>
<comment type="caution">
    <text evidence="2">The sequence shown here is derived from an EMBL/GenBank/DDBJ whole genome shotgun (WGS) entry which is preliminary data.</text>
</comment>
<evidence type="ECO:0000256" key="1">
    <source>
        <dbReference type="SAM" id="MobiDB-lite"/>
    </source>
</evidence>
<evidence type="ECO:0000313" key="2">
    <source>
        <dbReference type="EMBL" id="KAA6363180.1"/>
    </source>
</evidence>
<name>A0A5J4TYP3_9EUKA</name>
<feature type="non-terminal residue" evidence="2">
    <location>
        <position position="269"/>
    </location>
</feature>
<sequence length="269" mass="31088">MSETKPKRKYERKEGSKCGRPKKYETEEQAKSKAREQRNQFKKRQAEISKKFRQKPSGVYSHSSYPSIAQNLILDQVQAQAIVKQILDNQVGVGDPTLIDISNVNARIAAGQPGQYIPYPKSNYNALINQQSQNLGSNVLPLNQKEERELNIEFGNEKEKEKELEKDKEFQASSDLIQQSDEVLLYPQVQIEPQQDTESFLQYKLAEEQQQDLQLQQMLQENEAMNYKLGSMDWGRNSISKDPYSQKKIGMRYQEHNIPSYIQLNAPLT</sequence>
<dbReference type="AlphaFoldDB" id="A0A5J4TYP3"/>
<protein>
    <submittedName>
        <fullName evidence="2">Uncharacterized protein</fullName>
    </submittedName>
</protein>
<proteinExistence type="predicted"/>
<feature type="region of interest" description="Disordered" evidence="1">
    <location>
        <begin position="1"/>
        <end position="61"/>
    </location>
</feature>
<gene>
    <name evidence="2" type="ORF">EZS28_041293</name>
</gene>
<feature type="compositionally biased region" description="Basic residues" evidence="1">
    <location>
        <begin position="1"/>
        <end position="10"/>
    </location>
</feature>
<organism evidence="2 3">
    <name type="scientific">Streblomastix strix</name>
    <dbReference type="NCBI Taxonomy" id="222440"/>
    <lineage>
        <taxon>Eukaryota</taxon>
        <taxon>Metamonada</taxon>
        <taxon>Preaxostyla</taxon>
        <taxon>Oxymonadida</taxon>
        <taxon>Streblomastigidae</taxon>
        <taxon>Streblomastix</taxon>
    </lineage>
</organism>
<accession>A0A5J4TYP3</accession>